<comment type="caution">
    <text evidence="1">The sequence shown here is derived from an EMBL/GenBank/DDBJ whole genome shotgun (WGS) entry which is preliminary data.</text>
</comment>
<keyword evidence="2" id="KW-1185">Reference proteome</keyword>
<name>A0ACC1IM30_9FUNG</name>
<organism evidence="1 2">
    <name type="scientific">Kickxella alabastrina</name>
    <dbReference type="NCBI Taxonomy" id="61397"/>
    <lineage>
        <taxon>Eukaryota</taxon>
        <taxon>Fungi</taxon>
        <taxon>Fungi incertae sedis</taxon>
        <taxon>Zoopagomycota</taxon>
        <taxon>Kickxellomycotina</taxon>
        <taxon>Kickxellomycetes</taxon>
        <taxon>Kickxellales</taxon>
        <taxon>Kickxellaceae</taxon>
        <taxon>Kickxella</taxon>
    </lineage>
</organism>
<reference evidence="1" key="1">
    <citation type="submission" date="2022-07" db="EMBL/GenBank/DDBJ databases">
        <title>Phylogenomic reconstructions and comparative analyses of Kickxellomycotina fungi.</title>
        <authorList>
            <person name="Reynolds N.K."/>
            <person name="Stajich J.E."/>
            <person name="Barry K."/>
            <person name="Grigoriev I.V."/>
            <person name="Crous P."/>
            <person name="Smith M.E."/>
        </authorList>
    </citation>
    <scope>NUCLEOTIDE SEQUENCE</scope>
    <source>
        <strain evidence="1">Benny 63K</strain>
    </source>
</reference>
<protein>
    <submittedName>
        <fullName evidence="1">Uncharacterized protein</fullName>
    </submittedName>
</protein>
<accession>A0ACC1IM30</accession>
<dbReference type="Proteomes" id="UP001150581">
    <property type="component" value="Unassembled WGS sequence"/>
</dbReference>
<sequence length="1889" mass="212152">MIDPSDCDCFSWAPESDKVLKDTYKKYSFLNTIPLNVKREVFHNMNNILGDYILSDLFKNIEQMRWAINCIKFGMQLPVQDIDMISEAFRQYSDLLFILHRLGREKGYSGSDVVGITNNSMFELIFRPSTLFNPRLFLEDDLPMCTINHQFGDQPTLTRESCLLSAKQSPSMPKLDLESEPNDSISKREVSAEHVPRRDSVSNTILSSGLHAADGFLSNIPEQGSPESALPTSPKAITDSKPLGIKYKHATDRISRCRANTSSTMSSTTTATSKTKARSFASAHFPMSHSRHTRTMELWERYTELLSNVLKVYSTIMRALQHGIPGDISHAIAKHMLLVVDIVLSQGGKNPRIKAWADKYKPHFDTDIWDKTWGNIGERLEIDAIKLAFDVWSRVISLPNVSNDVLLEDFRNWLHRDKVLDSWLKITTQLASRVLHAHYPFDKTIGTDTMHIRILDYSVSSKISDEDAIILLRLYTQTPIDLDAASNRAFYLYSDYMSGIVEYGLDIKQLIEIDGTKYAQDPPTANYALHLFGKPLFAIATHVREVTPDYIEARCRVISLLSQILALADNPKDPLRMWYRNSIISILDSEINKFNHVQAVLPNVPMLLKSSHCVRIFIAPLFGMVCRVLPRVNGIPLIQSESYLRYLGYNTLSALISFVGYYHEIGCSDLIADTNMAQSQFTKNIDASQFKESALEDSVFTGYLHLIFQVLLSSAIAEKDFLNLQCLTCVTLVYLYQYAEHNSGYIVLFSELYVELLRNTRDDKLATVYIYGLMQVSAITLKNVLSGEQHRLILTILVQSLSNCDHDLKRFTHWDQYHQVFIASIRCLSVWLPSSAEYALIPPELLDELGGLLKRCNAFLSTAGSPMHTTRGPLERRVNLGTSTEYRERMYQTDSWIGLSSISRQPITQKDNNDSIMSYTTLNPFSKADPPPSQRISKNSKTHTVRMLTDSLHKVLSTTISVFSTILARVINENHYNGSHKPHDTLLVRSALHQNKVPENSVVFSAYSPNVNRLMKDYIPLNATFSSAYHDMIYSIINFRRFSDGKWSDSASLHTNRYLSGSKQWIVFTSNPISLSGLDVAPDIYPDVPATAELLYGVDAKTAYTLKPAPQPWVCTGDGLLGSGPLRSKFRVADRLQDIHQTTPLIDDEGEEKIKQRTADDFDKLHDIRMVPDIEFTPAHPYEQLPRSNSHYRRNLYLRHSIDSSMLEVSESMLRDLDILDELDKPFSAYAGVIYMRSASSLATECILAKGPLKGVSAEFNKFLMTLNRVPLSPVARVKSLPSDPTIMRCSYSISSFNVGFDLAPNVSSLISGCKMGAHDNDWFYNMLHKHGIYVMWFDSHTGNIDMDLAWQFVDDRDNFGSKLRTNTSSLSKSQSDETHSTHDRRPYHSGKRENTKSKFGSSIQGASMKSTSTQVRTASEIGGRNSSSIRSPKLEKLEKTRGSSAETVQHRSKTRDFFQKAFQITRRQVSRQKSTSLSRCSTAPSSKPSSVNISISDQQPSSKPKPYRTQSPPYVNPVFRHKEAPEISISALSRKLTTRGAVSTPASPLQDSPRFANMTPNVDTGPDGSFPESMSAESVSDTSAPKMRALIVVAPVGYTRGRLVKVSISANGGSTQMNDEFIRMTGPLMPNMIVETKQLAGLLSATVMDTSANIASLNCDDFSVVNKRMEMITSIIENYCVKHKTVDDLHNIGLGHYNWDYHRFIKSTIVTVRPNYIPSRSDGEYDIAIVETNNVVFNQYSNRVPIYDGPLGANQNMLAIGWGVPSLEDQTMNTLLKSILTMSGNKTLCKGYIDNFVDNNGPQIYSPRVITLYHGSCMGDSGSALLVNYKFIALGVTSIATNASEEDQERGNPYSSSFGIHIAYYVGFVFKTMGLSREYPTGLTETME</sequence>
<proteinExistence type="predicted"/>
<evidence type="ECO:0000313" key="2">
    <source>
        <dbReference type="Proteomes" id="UP001150581"/>
    </source>
</evidence>
<dbReference type="EMBL" id="JANBPG010000263">
    <property type="protein sequence ID" value="KAJ1898162.1"/>
    <property type="molecule type" value="Genomic_DNA"/>
</dbReference>
<gene>
    <name evidence="1" type="ORF">LPJ66_002927</name>
</gene>
<evidence type="ECO:0000313" key="1">
    <source>
        <dbReference type="EMBL" id="KAJ1898162.1"/>
    </source>
</evidence>